<evidence type="ECO:0000256" key="2">
    <source>
        <dbReference type="SAM" id="Coils"/>
    </source>
</evidence>
<dbReference type="GO" id="GO:0005654">
    <property type="term" value="C:nucleoplasm"/>
    <property type="evidence" value="ECO:0007669"/>
    <property type="project" value="TreeGrafter"/>
</dbReference>
<protein>
    <submittedName>
        <fullName evidence="5">CYFA0S02e04038g1_1</fullName>
    </submittedName>
    <submittedName>
        <fullName evidence="6">Protein SHQ1</fullName>
    </submittedName>
</protein>
<dbReference type="PANTHER" id="PTHR12967:SF0">
    <property type="entry name" value="PROTEIN SHQ1 HOMOLOG"/>
    <property type="match status" value="1"/>
</dbReference>
<reference evidence="6" key="3">
    <citation type="submission" date="2017-01" db="EMBL/GenBank/DDBJ databases">
        <authorList>
            <person name="Mah S.A."/>
            <person name="Swanson W.J."/>
            <person name="Moy G.W."/>
            <person name="Vacquier V.D."/>
        </authorList>
    </citation>
    <scope>NUCLEOTIDE SEQUENCE [LARGE SCALE GENOMIC DNA]</scope>
    <source>
        <strain evidence="6">65</strain>
    </source>
</reference>
<dbReference type="InterPro" id="IPR048696">
    <property type="entry name" value="SHQ1-like_CS"/>
</dbReference>
<feature type="coiled-coil region" evidence="2">
    <location>
        <begin position="445"/>
        <end position="472"/>
    </location>
</feature>
<dbReference type="STRING" id="36022.A0A061AM25"/>
<dbReference type="InterPro" id="IPR008978">
    <property type="entry name" value="HSP20-like_chaperone"/>
</dbReference>
<dbReference type="PROSITE" id="PS51203">
    <property type="entry name" value="CS"/>
    <property type="match status" value="1"/>
</dbReference>
<evidence type="ECO:0000256" key="3">
    <source>
        <dbReference type="SAM" id="MobiDB-lite"/>
    </source>
</evidence>
<dbReference type="InterPro" id="IPR007052">
    <property type="entry name" value="CS_dom"/>
</dbReference>
<evidence type="ECO:0000313" key="5">
    <source>
        <dbReference type="EMBL" id="CDR38643.1"/>
    </source>
</evidence>
<dbReference type="OrthoDB" id="73639at2759"/>
<dbReference type="SUPFAM" id="SSF49764">
    <property type="entry name" value="HSP20-like chaperones"/>
    <property type="match status" value="1"/>
</dbReference>
<evidence type="ECO:0000256" key="1">
    <source>
        <dbReference type="ARBA" id="ARBA00005607"/>
    </source>
</evidence>
<dbReference type="AlphaFoldDB" id="A0A061AM25"/>
<keyword evidence="7" id="KW-1185">Reference proteome</keyword>
<gene>
    <name evidence="6" type="ORF">BON22_0160</name>
    <name evidence="5" type="ORF">CYFA0S_02e04038g</name>
</gene>
<dbReference type="Gene3D" id="2.60.40.790">
    <property type="match status" value="1"/>
</dbReference>
<dbReference type="VEuPathDB" id="FungiDB:BON22_0160"/>
<keyword evidence="2" id="KW-0175">Coiled coil</keyword>
<name>A0A061AM25_CYBFA</name>
<dbReference type="OMA" id="HNIESAW"/>
<evidence type="ECO:0000313" key="6">
    <source>
        <dbReference type="EMBL" id="ONH70008.1"/>
    </source>
</evidence>
<feature type="domain" description="CS" evidence="4">
    <location>
        <begin position="1"/>
        <end position="92"/>
    </location>
</feature>
<dbReference type="GO" id="GO:0005737">
    <property type="term" value="C:cytoplasm"/>
    <property type="evidence" value="ECO:0007669"/>
    <property type="project" value="TreeGrafter"/>
</dbReference>
<feature type="region of interest" description="Disordered" evidence="3">
    <location>
        <begin position="142"/>
        <end position="163"/>
    </location>
</feature>
<dbReference type="Proteomes" id="UP000189513">
    <property type="component" value="Unassembled WGS sequence"/>
</dbReference>
<reference evidence="5" key="1">
    <citation type="journal article" date="2014" name="Genome Announc.">
        <title>Genome sequence of the yeast Cyberlindnera fabianii (Hansenula fabianii).</title>
        <authorList>
            <person name="Freel K.C."/>
            <person name="Sarilar V."/>
            <person name="Neuveglise C."/>
            <person name="Devillers H."/>
            <person name="Friedrich A."/>
            <person name="Schacherer J."/>
        </authorList>
    </citation>
    <scope>NUCLEOTIDE SEQUENCE</scope>
    <source>
        <strain evidence="5">YJS4271</strain>
    </source>
</reference>
<proteinExistence type="inferred from homology"/>
<reference evidence="7" key="2">
    <citation type="journal article" date="2017" name="Genome Announc.">
        <title>Genome sequences of Cyberlindnera fabianii 65, Pichia kudriavzevii 129, and Saccharomyces cerevisiae 131 isolated from fermented masau fruits in Zimbabwe.</title>
        <authorList>
            <person name="van Rijswijck I.M.H."/>
            <person name="Derks M.F.L."/>
            <person name="Abee T."/>
            <person name="de Ridder D."/>
            <person name="Smid E.J."/>
        </authorList>
    </citation>
    <scope>NUCLEOTIDE SEQUENCE [LARGE SCALE GENOMIC DNA]</scope>
    <source>
        <strain evidence="7">65</strain>
    </source>
</reference>
<dbReference type="Pfam" id="PF04925">
    <property type="entry name" value="SHQ1"/>
    <property type="match status" value="1"/>
</dbReference>
<dbReference type="Pfam" id="PF21413">
    <property type="entry name" value="SHQ1-like_CS"/>
    <property type="match status" value="1"/>
</dbReference>
<evidence type="ECO:0000313" key="7">
    <source>
        <dbReference type="Proteomes" id="UP000189513"/>
    </source>
</evidence>
<dbReference type="InterPro" id="IPR007009">
    <property type="entry name" value="Shq1_C"/>
</dbReference>
<dbReference type="GO" id="GO:0000493">
    <property type="term" value="P:box H/ACA snoRNP assembly"/>
    <property type="evidence" value="ECO:0007669"/>
    <property type="project" value="InterPro"/>
</dbReference>
<dbReference type="EMBL" id="LK052887">
    <property type="protein sequence ID" value="CDR38643.1"/>
    <property type="molecule type" value="Genomic_DNA"/>
</dbReference>
<organism evidence="5">
    <name type="scientific">Cyberlindnera fabianii</name>
    <name type="common">Yeast</name>
    <name type="synonym">Hansenula fabianii</name>
    <dbReference type="NCBI Taxonomy" id="36022"/>
    <lineage>
        <taxon>Eukaryota</taxon>
        <taxon>Fungi</taxon>
        <taxon>Dikarya</taxon>
        <taxon>Ascomycota</taxon>
        <taxon>Saccharomycotina</taxon>
        <taxon>Saccharomycetes</taxon>
        <taxon>Phaffomycetales</taxon>
        <taxon>Phaffomycetaceae</taxon>
        <taxon>Cyberlindnera</taxon>
    </lineage>
</organism>
<sequence length="500" mass="57346">MLTPRFTCRQDDEFVYIDITVSHIRFDAPGVQIVVENELLVFSLSPYYLRLRFDKPLIDDEERSSAQYESKEECIKVKIPKLNKGDVFEDLDLPAKLMARSGETQQPTGEPPEALDSKQLLQEIGISTADEGMIREADIAIAEGEQKEKERSTRPLIEELPDQKSDLEKTAAEAEQFNWEINQTFEDDSTIKTKYGFDNQYDSVVGVSISNGNDINELDDPEHTSPNDRIKERLLKENFKFDPEYYAADYMTAKYADEDEYSPVKDLLKYNNPLITNDDLAFTQQENDLMIDLPSKSYVVSNPRPLYYTIISLLFSYSFEMRQTEGEFTSESAWSIGKLTPQIATLDTQIILPDVTSVNIIKATIITGVRRALSYPLNRNYELVMAAWRDAVAILGRGKKAVIKALLATREPFRFHDIYYCYNKVLLEDLVNWLVKDARDNDFVLKSLSKEVEKHLNTLEKTEIVFEQLDDEGDVDTSLNIAEIEQLAEQMYNEQGNAQQ</sequence>
<accession>A0A061AM25</accession>
<comment type="similarity">
    <text evidence="1">Belongs to the SHQ1 family.</text>
</comment>
<dbReference type="GO" id="GO:0051082">
    <property type="term" value="F:unfolded protein binding"/>
    <property type="evidence" value="ECO:0007669"/>
    <property type="project" value="TreeGrafter"/>
</dbReference>
<evidence type="ECO:0000259" key="4">
    <source>
        <dbReference type="PROSITE" id="PS51203"/>
    </source>
</evidence>
<dbReference type="InterPro" id="IPR039742">
    <property type="entry name" value="Shq1"/>
</dbReference>
<dbReference type="PANTHER" id="PTHR12967">
    <property type="entry name" value="PROTEIN SHQ1 HOMOLOG"/>
    <property type="match status" value="1"/>
</dbReference>
<dbReference type="EMBL" id="MPUK01000001">
    <property type="protein sequence ID" value="ONH70008.1"/>
    <property type="molecule type" value="Genomic_DNA"/>
</dbReference>